<protein>
    <submittedName>
        <fullName evidence="4">FdhE protein</fullName>
    </submittedName>
</protein>
<evidence type="ECO:0000313" key="4">
    <source>
        <dbReference type="EMBL" id="SNR76678.1"/>
    </source>
</evidence>
<proteinExistence type="predicted"/>
<dbReference type="InterPro" id="IPR056796">
    <property type="entry name" value="FdhE_C"/>
</dbReference>
<dbReference type="SUPFAM" id="SSF144020">
    <property type="entry name" value="FdhE-like"/>
    <property type="match status" value="1"/>
</dbReference>
<reference evidence="4 5" key="1">
    <citation type="submission" date="2017-06" db="EMBL/GenBank/DDBJ databases">
        <authorList>
            <person name="Kim H.J."/>
            <person name="Triplett B.A."/>
        </authorList>
    </citation>
    <scope>NUCLEOTIDE SEQUENCE [LARGE SCALE GENOMIC DNA]</scope>
    <source>
        <strain evidence="4 5">DSM 13116</strain>
    </source>
</reference>
<dbReference type="GO" id="GO:0051604">
    <property type="term" value="P:protein maturation"/>
    <property type="evidence" value="ECO:0007669"/>
    <property type="project" value="TreeGrafter"/>
</dbReference>
<name>A0A238Z167_9BACT</name>
<keyword evidence="1" id="KW-0963">Cytoplasm</keyword>
<organism evidence="4 5">
    <name type="scientific">Humidesulfovibrio mexicanus</name>
    <dbReference type="NCBI Taxonomy" id="147047"/>
    <lineage>
        <taxon>Bacteria</taxon>
        <taxon>Pseudomonadati</taxon>
        <taxon>Thermodesulfobacteriota</taxon>
        <taxon>Desulfovibrionia</taxon>
        <taxon>Desulfovibrionales</taxon>
        <taxon>Desulfovibrionaceae</taxon>
        <taxon>Humidesulfovibrio</taxon>
    </lineage>
</organism>
<accession>A0A238Z167</accession>
<dbReference type="Proteomes" id="UP000198324">
    <property type="component" value="Unassembled WGS sequence"/>
</dbReference>
<evidence type="ECO:0000259" key="2">
    <source>
        <dbReference type="Pfam" id="PF24859"/>
    </source>
</evidence>
<keyword evidence="5" id="KW-1185">Reference proteome</keyword>
<dbReference type="Pfam" id="PF24859">
    <property type="entry name" value="FdhE_central"/>
    <property type="match status" value="1"/>
</dbReference>
<dbReference type="InterPro" id="IPR006452">
    <property type="entry name" value="Formate_DH_accessory"/>
</dbReference>
<dbReference type="PANTHER" id="PTHR37689:SF1">
    <property type="entry name" value="PROTEIN FDHE"/>
    <property type="match status" value="1"/>
</dbReference>
<dbReference type="AlphaFoldDB" id="A0A238Z167"/>
<dbReference type="InterPro" id="IPR024064">
    <property type="entry name" value="FdhE-like_sf"/>
</dbReference>
<sequence>MHTESPRPARLWGDMFNSIRVQGILPEELVVLVEKVVPLLAQARSEAVIALPEADACASVEAMFAGSPLLLRQDFPFDEPQALKLTQPLLDLLEKTSGEAAKATQALRQALESGRLDLPQLFRAYAAGDDAPFTPWRDRLPGSPRALDFLATSALWPGLNTAAELLAKRLPEGLPHDHGHCPLCGSLPYISLLRGKEGKRFGVCSFCGHEYRIRRIACAYCDEADQNRLKLFQVAEYPGLRVDVCESCKMYIKTVDAREGVAGAMPALDDMASVALDAVAQRQGYKRPTLSAWGF</sequence>
<dbReference type="PANTHER" id="PTHR37689">
    <property type="entry name" value="PROTEIN FDHE"/>
    <property type="match status" value="1"/>
</dbReference>
<gene>
    <name evidence="4" type="ORF">SAMN04488503_1132</name>
</gene>
<dbReference type="CDD" id="cd16341">
    <property type="entry name" value="FdhE"/>
    <property type="match status" value="1"/>
</dbReference>
<feature type="domain" description="FdhE central" evidence="2">
    <location>
        <begin position="180"/>
        <end position="215"/>
    </location>
</feature>
<dbReference type="Pfam" id="PF24860">
    <property type="entry name" value="FdhE_C"/>
    <property type="match status" value="1"/>
</dbReference>
<dbReference type="InterPro" id="IPR056797">
    <property type="entry name" value="FdhE_central"/>
</dbReference>
<dbReference type="GO" id="GO:0005829">
    <property type="term" value="C:cytosol"/>
    <property type="evidence" value="ECO:0007669"/>
    <property type="project" value="TreeGrafter"/>
</dbReference>
<evidence type="ECO:0000313" key="5">
    <source>
        <dbReference type="Proteomes" id="UP000198324"/>
    </source>
</evidence>
<evidence type="ECO:0000259" key="3">
    <source>
        <dbReference type="Pfam" id="PF24860"/>
    </source>
</evidence>
<dbReference type="Gene3D" id="3.90.1670.10">
    <property type="entry name" value="FdhE-like domain"/>
    <property type="match status" value="1"/>
</dbReference>
<dbReference type="GO" id="GO:0008199">
    <property type="term" value="F:ferric iron binding"/>
    <property type="evidence" value="ECO:0007669"/>
    <property type="project" value="TreeGrafter"/>
</dbReference>
<dbReference type="EMBL" id="FZOC01000002">
    <property type="protein sequence ID" value="SNR76678.1"/>
    <property type="molecule type" value="Genomic_DNA"/>
</dbReference>
<evidence type="ECO:0000256" key="1">
    <source>
        <dbReference type="ARBA" id="ARBA00022490"/>
    </source>
</evidence>
<dbReference type="OrthoDB" id="9811074at2"/>
<feature type="domain" description="FdhE C-terminal" evidence="3">
    <location>
        <begin position="217"/>
        <end position="289"/>
    </location>
</feature>